<dbReference type="PATRIC" id="fig|1179773.3.peg.2480"/>
<organism evidence="1 2">
    <name type="scientific">Saccharothrix espanaensis (strain ATCC 51144 / DSM 44229 / JCM 9112 / NBRC 15066 / NRRL 15764)</name>
    <dbReference type="NCBI Taxonomy" id="1179773"/>
    <lineage>
        <taxon>Bacteria</taxon>
        <taxon>Bacillati</taxon>
        <taxon>Actinomycetota</taxon>
        <taxon>Actinomycetes</taxon>
        <taxon>Pseudonocardiales</taxon>
        <taxon>Pseudonocardiaceae</taxon>
        <taxon>Saccharothrix</taxon>
    </lineage>
</organism>
<reference evidence="1 2" key="1">
    <citation type="journal article" date="2012" name="BMC Genomics">
        <title>Complete genome sequence of Saccharothrix espanaensis DSM 44229T and comparison to the other completely sequenced Pseudonocardiaceae.</title>
        <authorList>
            <person name="Strobel T."/>
            <person name="Al-Dilaimi A."/>
            <person name="Blom J."/>
            <person name="Gessner A."/>
            <person name="Kalinowski J."/>
            <person name="Luzhetska M."/>
            <person name="Puhler A."/>
            <person name="Szczepanowski R."/>
            <person name="Bechthold A."/>
            <person name="Ruckert C."/>
        </authorList>
    </citation>
    <scope>NUCLEOTIDE SEQUENCE [LARGE SCALE GENOMIC DNA]</scope>
    <source>
        <strain evidence="2">ATCC 51144 / DSM 44229 / JCM 9112 / NBRC 15066 / NRRL 15764</strain>
    </source>
</reference>
<dbReference type="Proteomes" id="UP000006281">
    <property type="component" value="Chromosome"/>
</dbReference>
<keyword evidence="2" id="KW-1185">Reference proteome</keyword>
<dbReference type="HOGENOM" id="CLU_3276213_0_0_11"/>
<gene>
    <name evidence="1" type="ordered locus">BN6_24760</name>
</gene>
<dbReference type="AlphaFoldDB" id="K0JQQ6"/>
<evidence type="ECO:0000313" key="2">
    <source>
        <dbReference type="Proteomes" id="UP000006281"/>
    </source>
</evidence>
<dbReference type="STRING" id="1179773.BN6_24760"/>
<proteinExistence type="predicted"/>
<dbReference type="KEGG" id="sesp:BN6_24760"/>
<evidence type="ECO:0000313" key="1">
    <source>
        <dbReference type="EMBL" id="CCH29790.1"/>
    </source>
</evidence>
<accession>K0JQQ6</accession>
<sequence>MRPDGTPSGSGTVAWRLRGLAAEGTAGGLTETTLVGRFAVT</sequence>
<name>K0JQQ6_SACES</name>
<dbReference type="EMBL" id="HE804045">
    <property type="protein sequence ID" value="CCH29790.1"/>
    <property type="molecule type" value="Genomic_DNA"/>
</dbReference>
<protein>
    <submittedName>
        <fullName evidence="1">Uncharacterized protein</fullName>
    </submittedName>
</protein>